<organism evidence="2 3">
    <name type="scientific">Cymbomonas tetramitiformis</name>
    <dbReference type="NCBI Taxonomy" id="36881"/>
    <lineage>
        <taxon>Eukaryota</taxon>
        <taxon>Viridiplantae</taxon>
        <taxon>Chlorophyta</taxon>
        <taxon>Pyramimonadophyceae</taxon>
        <taxon>Pyramimonadales</taxon>
        <taxon>Pyramimonadaceae</taxon>
        <taxon>Cymbomonas</taxon>
    </lineage>
</organism>
<reference evidence="2 3" key="1">
    <citation type="journal article" date="2015" name="Genome Biol. Evol.">
        <title>Comparative Genomics of a Bacterivorous Green Alga Reveals Evolutionary Causalities and Consequences of Phago-Mixotrophic Mode of Nutrition.</title>
        <authorList>
            <person name="Burns J.A."/>
            <person name="Paasch A."/>
            <person name="Narechania A."/>
            <person name="Kim E."/>
        </authorList>
    </citation>
    <scope>NUCLEOTIDE SEQUENCE [LARGE SCALE GENOMIC DNA]</scope>
    <source>
        <strain evidence="2 3">PLY_AMNH</strain>
    </source>
</reference>
<dbReference type="AlphaFoldDB" id="A0AAE0F6B6"/>
<evidence type="ECO:0000256" key="1">
    <source>
        <dbReference type="SAM" id="MobiDB-lite"/>
    </source>
</evidence>
<sequence length="135" mass="14553">MGRRPRSSALEPDEEVTLLVGLDDTPPDLDDALGDDANATSDIEHSYPYYSPTSPDAHDDEGDGAGAGEVVEVEMPTETDQQPEARIHGSEQPDVSKTIEGCKMTTGLVVTSSDDDNDPRSKEETPRRKKARVGL</sequence>
<evidence type="ECO:0000313" key="2">
    <source>
        <dbReference type="EMBL" id="KAK3253656.1"/>
    </source>
</evidence>
<feature type="region of interest" description="Disordered" evidence="1">
    <location>
        <begin position="21"/>
        <end position="135"/>
    </location>
</feature>
<keyword evidence="3" id="KW-1185">Reference proteome</keyword>
<protein>
    <submittedName>
        <fullName evidence="2">Uncharacterized protein</fullName>
    </submittedName>
</protein>
<name>A0AAE0F6B6_9CHLO</name>
<accession>A0AAE0F6B6</accession>
<comment type="caution">
    <text evidence="2">The sequence shown here is derived from an EMBL/GenBank/DDBJ whole genome shotgun (WGS) entry which is preliminary data.</text>
</comment>
<feature type="compositionally biased region" description="Acidic residues" evidence="1">
    <location>
        <begin position="25"/>
        <end position="34"/>
    </location>
</feature>
<gene>
    <name evidence="2" type="ORF">CYMTET_37102</name>
</gene>
<dbReference type="EMBL" id="LGRX02024702">
    <property type="protein sequence ID" value="KAK3253656.1"/>
    <property type="molecule type" value="Genomic_DNA"/>
</dbReference>
<evidence type="ECO:0000313" key="3">
    <source>
        <dbReference type="Proteomes" id="UP001190700"/>
    </source>
</evidence>
<dbReference type="Proteomes" id="UP001190700">
    <property type="component" value="Unassembled WGS sequence"/>
</dbReference>
<proteinExistence type="predicted"/>